<evidence type="ECO:0000256" key="3">
    <source>
        <dbReference type="ARBA" id="ARBA00023140"/>
    </source>
</evidence>
<comment type="subcellular location">
    <subcellularLocation>
        <location evidence="4">Peroxisome membrane</location>
    </subcellularLocation>
</comment>
<keyword evidence="5" id="KW-0812">Transmembrane</keyword>
<dbReference type="PANTHER" id="PTHR12652:SF23">
    <property type="entry name" value="MICROBODY (PEROXISOME) PROLIFERATION PROTEIN PEROXIN 11B (EUROFUNG)"/>
    <property type="match status" value="1"/>
</dbReference>
<accession>A0A8H6RTM9</accession>
<dbReference type="PANTHER" id="PTHR12652">
    <property type="entry name" value="PEROXISOMAL BIOGENESIS FACTOR 11"/>
    <property type="match status" value="1"/>
</dbReference>
<evidence type="ECO:0000256" key="5">
    <source>
        <dbReference type="SAM" id="Phobius"/>
    </source>
</evidence>
<protein>
    <submittedName>
        <fullName evidence="6">Uncharacterized protein</fullName>
    </submittedName>
</protein>
<sequence length="242" mass="26933">MVLASIVKYADDTAGLEKLLRLLQGFCTIAAGLPAFADDLETVLKLRSQFALGRRYFRFLKWHPCWSAALQVFRKEQSPLITLLEVGKWSFLGMYFFLEMFTIGNALGVSSSEWAPKLQGEANKSWFYALVLSIVLGLWQIMFHRFSGISVGPDTAAAAAESTGDKERKESGEKLKQRVPRPMIDSRVYTQLIIDCCDLFIPGSAIGWIPADLVFVGTVSTVSSLLAGQQIWNRVQQRASSV</sequence>
<dbReference type="InterPro" id="IPR008733">
    <property type="entry name" value="PEX11"/>
</dbReference>
<evidence type="ECO:0000313" key="6">
    <source>
        <dbReference type="EMBL" id="KAF7196688.1"/>
    </source>
</evidence>
<proteinExistence type="predicted"/>
<keyword evidence="5" id="KW-1133">Transmembrane helix</keyword>
<dbReference type="Proteomes" id="UP000660729">
    <property type="component" value="Unassembled WGS sequence"/>
</dbReference>
<organism evidence="6 7">
    <name type="scientific">Pseudocercospora fuligena</name>
    <dbReference type="NCBI Taxonomy" id="685502"/>
    <lineage>
        <taxon>Eukaryota</taxon>
        <taxon>Fungi</taxon>
        <taxon>Dikarya</taxon>
        <taxon>Ascomycota</taxon>
        <taxon>Pezizomycotina</taxon>
        <taxon>Dothideomycetes</taxon>
        <taxon>Dothideomycetidae</taxon>
        <taxon>Mycosphaerellales</taxon>
        <taxon>Mycosphaerellaceae</taxon>
        <taxon>Pseudocercospora</taxon>
    </lineage>
</organism>
<dbReference type="EMBL" id="JABCIY010000024">
    <property type="protein sequence ID" value="KAF7196688.1"/>
    <property type="molecule type" value="Genomic_DNA"/>
</dbReference>
<name>A0A8H6RTM9_9PEZI</name>
<dbReference type="GO" id="GO:0005778">
    <property type="term" value="C:peroxisomal membrane"/>
    <property type="evidence" value="ECO:0007669"/>
    <property type="project" value="UniProtKB-SubCell"/>
</dbReference>
<evidence type="ECO:0000256" key="4">
    <source>
        <dbReference type="ARBA" id="ARBA00046271"/>
    </source>
</evidence>
<comment type="caution">
    <text evidence="6">The sequence shown here is derived from an EMBL/GenBank/DDBJ whole genome shotgun (WGS) entry which is preliminary data.</text>
</comment>
<evidence type="ECO:0000313" key="7">
    <source>
        <dbReference type="Proteomes" id="UP000660729"/>
    </source>
</evidence>
<dbReference type="Pfam" id="PF05648">
    <property type="entry name" value="PEX11"/>
    <property type="match status" value="1"/>
</dbReference>
<gene>
    <name evidence="6" type="ORF">HII31_02058</name>
</gene>
<evidence type="ECO:0000256" key="1">
    <source>
        <dbReference type="ARBA" id="ARBA00022593"/>
    </source>
</evidence>
<evidence type="ECO:0000256" key="2">
    <source>
        <dbReference type="ARBA" id="ARBA00023136"/>
    </source>
</evidence>
<dbReference type="OrthoDB" id="3636394at2759"/>
<dbReference type="GO" id="GO:0016559">
    <property type="term" value="P:peroxisome fission"/>
    <property type="evidence" value="ECO:0007669"/>
    <property type="project" value="InterPro"/>
</dbReference>
<dbReference type="AlphaFoldDB" id="A0A8H6RTM9"/>
<keyword evidence="1" id="KW-0962">Peroxisome biogenesis</keyword>
<keyword evidence="2 5" id="KW-0472">Membrane</keyword>
<feature type="transmembrane region" description="Helical" evidence="5">
    <location>
        <begin position="126"/>
        <end position="143"/>
    </location>
</feature>
<keyword evidence="7" id="KW-1185">Reference proteome</keyword>
<keyword evidence="3" id="KW-0576">Peroxisome</keyword>
<reference evidence="6" key="1">
    <citation type="submission" date="2020-04" db="EMBL/GenBank/DDBJ databases">
        <title>Draft genome resource of the tomato pathogen Pseudocercospora fuligena.</title>
        <authorList>
            <person name="Zaccaron A."/>
        </authorList>
    </citation>
    <scope>NUCLEOTIDE SEQUENCE</scope>
    <source>
        <strain evidence="6">PF001</strain>
    </source>
</reference>